<dbReference type="EMBL" id="JAYMYQ010000004">
    <property type="protein sequence ID" value="KAK7338982.1"/>
    <property type="molecule type" value="Genomic_DNA"/>
</dbReference>
<organism evidence="1 2">
    <name type="scientific">Canavalia gladiata</name>
    <name type="common">Sword bean</name>
    <name type="synonym">Dolichos gladiatus</name>
    <dbReference type="NCBI Taxonomy" id="3824"/>
    <lineage>
        <taxon>Eukaryota</taxon>
        <taxon>Viridiplantae</taxon>
        <taxon>Streptophyta</taxon>
        <taxon>Embryophyta</taxon>
        <taxon>Tracheophyta</taxon>
        <taxon>Spermatophyta</taxon>
        <taxon>Magnoliopsida</taxon>
        <taxon>eudicotyledons</taxon>
        <taxon>Gunneridae</taxon>
        <taxon>Pentapetalae</taxon>
        <taxon>rosids</taxon>
        <taxon>fabids</taxon>
        <taxon>Fabales</taxon>
        <taxon>Fabaceae</taxon>
        <taxon>Papilionoideae</taxon>
        <taxon>50 kb inversion clade</taxon>
        <taxon>NPAAA clade</taxon>
        <taxon>indigoferoid/millettioid clade</taxon>
        <taxon>Phaseoleae</taxon>
        <taxon>Canavalia</taxon>
    </lineage>
</organism>
<protein>
    <submittedName>
        <fullName evidence="1">Uncharacterized protein</fullName>
    </submittedName>
</protein>
<evidence type="ECO:0000313" key="2">
    <source>
        <dbReference type="Proteomes" id="UP001367508"/>
    </source>
</evidence>
<accession>A0AAN9LMY6</accession>
<name>A0AAN9LMY6_CANGL</name>
<keyword evidence="2" id="KW-1185">Reference proteome</keyword>
<proteinExistence type="predicted"/>
<comment type="caution">
    <text evidence="1">The sequence shown here is derived from an EMBL/GenBank/DDBJ whole genome shotgun (WGS) entry which is preliminary data.</text>
</comment>
<evidence type="ECO:0000313" key="1">
    <source>
        <dbReference type="EMBL" id="KAK7338982.1"/>
    </source>
</evidence>
<dbReference type="Proteomes" id="UP001367508">
    <property type="component" value="Unassembled WGS sequence"/>
</dbReference>
<sequence length="117" mass="13182">MLRLIARRRPLHFLKVLGRDLEIFLQKLCSSSSRKRTLARLISVHQHKVPKLIIQFDNSVPPALEPSMRRCHAKGSMAIVVELMEIDAPGPASHFLADGRFNLGLVAYLDKALHGSY</sequence>
<dbReference type="AlphaFoldDB" id="A0AAN9LMY6"/>
<reference evidence="1 2" key="1">
    <citation type="submission" date="2024-01" db="EMBL/GenBank/DDBJ databases">
        <title>The genomes of 5 underutilized Papilionoideae crops provide insights into root nodulation and disease resistanc.</title>
        <authorList>
            <person name="Jiang F."/>
        </authorList>
    </citation>
    <scope>NUCLEOTIDE SEQUENCE [LARGE SCALE GENOMIC DNA]</scope>
    <source>
        <strain evidence="1">LVBAO_FW01</strain>
        <tissue evidence="1">Leaves</tissue>
    </source>
</reference>
<gene>
    <name evidence="1" type="ORF">VNO77_19617</name>
</gene>